<evidence type="ECO:0000256" key="2">
    <source>
        <dbReference type="ARBA" id="ARBA00022692"/>
    </source>
</evidence>
<keyword evidence="4 5" id="KW-0472">Membrane</keyword>
<feature type="transmembrane region" description="Helical" evidence="5">
    <location>
        <begin position="62"/>
        <end position="82"/>
    </location>
</feature>
<dbReference type="InterPro" id="IPR003807">
    <property type="entry name" value="DUF202"/>
</dbReference>
<feature type="transmembrane region" description="Helical" evidence="5">
    <location>
        <begin position="108"/>
        <end position="128"/>
    </location>
</feature>
<reference evidence="7 8" key="1">
    <citation type="submission" date="2019-09" db="EMBL/GenBank/DDBJ databases">
        <authorList>
            <person name="Dittami M. S."/>
        </authorList>
    </citation>
    <scope>NUCLEOTIDE SEQUENCE [LARGE SCALE GENOMIC DNA]</scope>
    <source>
        <strain evidence="7">SPHINGO391</strain>
    </source>
</reference>
<comment type="subcellular location">
    <subcellularLocation>
        <location evidence="1">Endomembrane system</location>
        <topology evidence="1">Multi-pass membrane protein</topology>
    </subcellularLocation>
</comment>
<sequence length="130" mass="14401">MDRDDKVPSARTELAQDRTDFAEDRTVLAHERSFASWMRTGMASVGIGLGFNALFPTLNPTWVAKAIATLFLLIAVLIFLSAERRARTILGRVEAHQIAAIRPIRIRLLAWAFVVATLALTGALWWLVAA</sequence>
<gene>
    <name evidence="7" type="ORF">SPHINGO391_520003</name>
</gene>
<proteinExistence type="predicted"/>
<evidence type="ECO:0000256" key="1">
    <source>
        <dbReference type="ARBA" id="ARBA00004127"/>
    </source>
</evidence>
<dbReference type="EMBL" id="CABVLI010000048">
    <property type="protein sequence ID" value="VVT30335.1"/>
    <property type="molecule type" value="Genomic_DNA"/>
</dbReference>
<dbReference type="AlphaFoldDB" id="A0A5E8ALJ6"/>
<dbReference type="GO" id="GO:0012505">
    <property type="term" value="C:endomembrane system"/>
    <property type="evidence" value="ECO:0007669"/>
    <property type="project" value="UniProtKB-SubCell"/>
</dbReference>
<organism evidence="7 8">
    <name type="scientific">Sphingomonas aurantiaca</name>
    <dbReference type="NCBI Taxonomy" id="185949"/>
    <lineage>
        <taxon>Bacteria</taxon>
        <taxon>Pseudomonadati</taxon>
        <taxon>Pseudomonadota</taxon>
        <taxon>Alphaproteobacteria</taxon>
        <taxon>Sphingomonadales</taxon>
        <taxon>Sphingomonadaceae</taxon>
        <taxon>Sphingomonas</taxon>
    </lineage>
</organism>
<accession>A0A5E8ALJ6</accession>
<evidence type="ECO:0000313" key="7">
    <source>
        <dbReference type="EMBL" id="VVT30335.1"/>
    </source>
</evidence>
<evidence type="ECO:0000256" key="4">
    <source>
        <dbReference type="ARBA" id="ARBA00023136"/>
    </source>
</evidence>
<dbReference type="Proteomes" id="UP000326857">
    <property type="component" value="Unassembled WGS sequence"/>
</dbReference>
<keyword evidence="2 5" id="KW-0812">Transmembrane</keyword>
<feature type="domain" description="DUF202" evidence="6">
    <location>
        <begin position="25"/>
        <end position="87"/>
    </location>
</feature>
<evidence type="ECO:0000259" key="6">
    <source>
        <dbReference type="Pfam" id="PF02656"/>
    </source>
</evidence>
<evidence type="ECO:0000256" key="3">
    <source>
        <dbReference type="ARBA" id="ARBA00022989"/>
    </source>
</evidence>
<dbReference type="Pfam" id="PF02656">
    <property type="entry name" value="DUF202"/>
    <property type="match status" value="1"/>
</dbReference>
<protein>
    <recommendedName>
        <fullName evidence="6">DUF202 domain-containing protein</fullName>
    </recommendedName>
</protein>
<evidence type="ECO:0000256" key="5">
    <source>
        <dbReference type="SAM" id="Phobius"/>
    </source>
</evidence>
<name>A0A5E8ALJ6_9SPHN</name>
<keyword evidence="3 5" id="KW-1133">Transmembrane helix</keyword>
<evidence type="ECO:0000313" key="8">
    <source>
        <dbReference type="Proteomes" id="UP000326857"/>
    </source>
</evidence>
<dbReference type="RefSeq" id="WP_151992004.1">
    <property type="nucleotide sequence ID" value="NZ_LR701528.1"/>
</dbReference>